<evidence type="ECO:0000259" key="4">
    <source>
        <dbReference type="Pfam" id="PF00078"/>
    </source>
</evidence>
<protein>
    <recommendedName>
        <fullName evidence="9">Reverse transcriptase domain-containing protein</fullName>
    </recommendedName>
</protein>
<dbReference type="InterPro" id="IPR000477">
    <property type="entry name" value="RT_dom"/>
</dbReference>
<feature type="compositionally biased region" description="Low complexity" evidence="3">
    <location>
        <begin position="369"/>
        <end position="383"/>
    </location>
</feature>
<name>A0A6L2JJU8_TANCI</name>
<dbReference type="Gene3D" id="3.10.10.10">
    <property type="entry name" value="HIV Type 1 Reverse Transcriptase, subunit A, domain 1"/>
    <property type="match status" value="1"/>
</dbReference>
<dbReference type="InterPro" id="IPR043128">
    <property type="entry name" value="Rev_trsase/Diguanyl_cyclase"/>
</dbReference>
<feature type="compositionally biased region" description="Basic and acidic residues" evidence="3">
    <location>
        <begin position="1054"/>
        <end position="1068"/>
    </location>
</feature>
<gene>
    <name evidence="8" type="ORF">Tci_007902</name>
</gene>
<evidence type="ECO:0008006" key="9">
    <source>
        <dbReference type="Google" id="ProtNLM"/>
    </source>
</evidence>
<dbReference type="InterPro" id="IPR054722">
    <property type="entry name" value="PolX-like_BBD"/>
</dbReference>
<keyword evidence="2" id="KW-0175">Coiled coil</keyword>
<dbReference type="Pfam" id="PF13976">
    <property type="entry name" value="gag_pre-integrs"/>
    <property type="match status" value="1"/>
</dbReference>
<feature type="domain" description="Retrovirus-related Pol polyprotein from transposon TNT 1-94-like beta-barrel" evidence="7">
    <location>
        <begin position="1280"/>
        <end position="1350"/>
    </location>
</feature>
<dbReference type="PANTHER" id="PTHR24559">
    <property type="entry name" value="TRANSPOSON TY3-I GAG-POL POLYPROTEIN"/>
    <property type="match status" value="1"/>
</dbReference>
<feature type="coiled-coil region" evidence="2">
    <location>
        <begin position="2202"/>
        <end position="2229"/>
    </location>
</feature>
<dbReference type="GO" id="GO:0003676">
    <property type="term" value="F:nucleic acid binding"/>
    <property type="evidence" value="ECO:0007669"/>
    <property type="project" value="InterPro"/>
</dbReference>
<feature type="region of interest" description="Disordered" evidence="3">
    <location>
        <begin position="2144"/>
        <end position="2168"/>
    </location>
</feature>
<feature type="compositionally biased region" description="Basic and acidic residues" evidence="3">
    <location>
        <begin position="116"/>
        <end position="126"/>
    </location>
</feature>
<feature type="region of interest" description="Disordered" evidence="3">
    <location>
        <begin position="1037"/>
        <end position="1068"/>
    </location>
</feature>
<evidence type="ECO:0000259" key="6">
    <source>
        <dbReference type="Pfam" id="PF17921"/>
    </source>
</evidence>
<dbReference type="Gene3D" id="3.30.420.10">
    <property type="entry name" value="Ribonuclease H-like superfamily/Ribonuclease H"/>
    <property type="match status" value="2"/>
</dbReference>
<keyword evidence="1" id="KW-0064">Aspartyl protease</keyword>
<dbReference type="GO" id="GO:0004190">
    <property type="term" value="F:aspartic-type endopeptidase activity"/>
    <property type="evidence" value="ECO:0007669"/>
    <property type="project" value="UniProtKB-KW"/>
</dbReference>
<feature type="region of interest" description="Disordered" evidence="3">
    <location>
        <begin position="2990"/>
        <end position="3012"/>
    </location>
</feature>
<keyword evidence="1" id="KW-0645">Protease</keyword>
<keyword evidence="1" id="KW-0378">Hydrolase</keyword>
<dbReference type="PANTHER" id="PTHR24559:SF427">
    <property type="entry name" value="RNA-DIRECTED DNA POLYMERASE"/>
    <property type="match status" value="1"/>
</dbReference>
<feature type="region of interest" description="Disordered" evidence="3">
    <location>
        <begin position="1199"/>
        <end position="1236"/>
    </location>
</feature>
<organism evidence="8">
    <name type="scientific">Tanacetum cinerariifolium</name>
    <name type="common">Dalmatian daisy</name>
    <name type="synonym">Chrysanthemum cinerariifolium</name>
    <dbReference type="NCBI Taxonomy" id="118510"/>
    <lineage>
        <taxon>Eukaryota</taxon>
        <taxon>Viridiplantae</taxon>
        <taxon>Streptophyta</taxon>
        <taxon>Embryophyta</taxon>
        <taxon>Tracheophyta</taxon>
        <taxon>Spermatophyta</taxon>
        <taxon>Magnoliopsida</taxon>
        <taxon>eudicotyledons</taxon>
        <taxon>Gunneridae</taxon>
        <taxon>Pentapetalae</taxon>
        <taxon>asterids</taxon>
        <taxon>campanulids</taxon>
        <taxon>Asterales</taxon>
        <taxon>Asteraceae</taxon>
        <taxon>Asteroideae</taxon>
        <taxon>Anthemideae</taxon>
        <taxon>Anthemidinae</taxon>
        <taxon>Tanacetum</taxon>
    </lineage>
</organism>
<dbReference type="InterPro" id="IPR025724">
    <property type="entry name" value="GAG-pre-integrase_dom"/>
</dbReference>
<feature type="domain" description="GAG-pre-integrase" evidence="5">
    <location>
        <begin position="1362"/>
        <end position="1419"/>
    </location>
</feature>
<dbReference type="InterPro" id="IPR036397">
    <property type="entry name" value="RNaseH_sf"/>
</dbReference>
<sequence length="3254" mass="371247">MDTSDTTRVEVMLLRTTVFAQQSEITRLWAADPTRQTQLAETLTLFKTLQTQVAALQRRRGPARGPALLEKMALKRTTRSIPATTTTTTTTPVTNAQLKAPIDQGVANALAACDADRSRNGKDNHDSGTGVRRQAPPARECTYQDFMKCKPLYFKGTKGVVKLTQWFKRIETVFRISNFIVENQIKFSTCTLLRSALTWWNSHVKTVGPDVAYAMIWTNLKKKMTEKYYLRVEIKKLEVEIFHEESDKINMYIGGLLDMVHGSVMAFKPKTMQDVIELTTELMDKKINTFAERQAENNRKFKDTSKNNQNQQQNKKQNIGRAYTAGPRDKKPYRSSKPLCSKCNYHHDGQCAPKCHKCNRVGHLARASRSTTNANTANNQRGTRAGGNGNAPAKVYAIGHVGTNLDLNVVTGTFVLNNRYASILFDTSADRSFVSTALSSQIDITPTTLDHYYDVELADGFDVIIGMDWLAKYQAVIVCGEKVVCIPWGNETLIVRGDGSNQGNEARVNIISCTKIQKYMLEGCHYFLAHVTTKETEDKSEKKRLEEVPIVQDFPEVFPEDLPDYLKELSDIGFIRPISSPWGALVLFVKKKDGSFQMCIDYQELTKLSVKNHYPLSRIDDLFDQLQGSSVYSKIDLRSGYHQLRFCEEDIPKTAFRTFMPYLDKFVIVFIDDILIYSNKKEEHEDHLKLILELLKKEKLYAKFSKCEFWIPKTKAQKPENIKNEDVGGMLIENSKDPKKLRTKKLEPHADGTLCLNGRSWLPCYGDLRTVIMHVSHTSKYSIYLGSDKMYQDMKKLYWWPNMKADIATYVSKCLTCIMVKAEHQRPSSLLLKPKIPQWKWDNIIMDFIMKLPKSSQGYDTIWVIVDRLTKSAIFVPMRETDPMEKLARMYLKEAEVREGQLLGLEIVQEKTKKIIQIKQRSQAARDRQKSYADLKRKPMEFQVGDRVMLKVFPWKWVIHFGKQGKLNPRYVRPFKEAIKSRFGGNDESKKMHKYFLKQQFEGFSMSSSESLHKGYDRFQTLLSQLEIHGAGVSHEDANQKFLRKRDGGYNGNKARDSNRRPASQDDSKALVTIDEEAVDWSRHVEEDTQNFAMMAYSSSNSGSDNEVHSCSKTCAESYARLKKLYDEQRDKLGDANIEIAAYTLALKKVEAELLCHQRNQLAYEQKIKFMKIDLDDKRNYMPSGPDVEIDYSKFTYDPKQTSANESDSKYVDNASSDSDSSVETTTSMPAPIEDSPKVVSEPKVWTYAPIIEEYESDSDDDLVSNDDPHQALKDKGIGESGCSMHMTGNKAHLADYQEFKSGFVSIGGSNGRITRKGTIKAGMLNFEDVYYVEELKHYNLFFMSQMCDKKNKNFDPSGDLSCLFAKASIDESNKWHRMLGHVNFKNLNKLVKGNLVRGLPSNIFENDHTCVACQKGKQHKASWIKRKYSNTRTPQQNGVVERKNRTLIEAARTLLADSFLPTTFWAEAVNTACYVLNREELERLNRQEKEVNDAVRKEATHETQDVNTNNTNLLCIVSTSVSAVGPSRALNVAEPSYPDDPSMPHLKDIYASPNTGIFTNSSYDDEVVVIDFNNLETTMNVSPTPITIIHTIHPKTQILRDPLLAVQTRSKVHKNSEARALFQIQKVWVLVDLPFRKKAIGTEWVYKNKKDESGVIFRNKERLVPQGLRFTDLKFPNKVYKVVKSLYELHQAPTTWYATLSTFLEQSGYRRGAIDKTLFIKPDKKISCYSQDFTQAMKRIFRYLKGQPKLGNPQQEVFNFLARYLFHGNAKSRLLWLLLLQRLNMLLLFTTVDRDAYEKKLIQVLKIHNDDNVANLRMAAFDVSRNEALAIPEQTAASKENSNLLMADSLPKRVNTPRCDEDSLELKELMVFFIQFMLRKMELELLLPKVTTVRVYATGAKPAESEGSEQIINFHNGSSVRYALTARPTIRTYCIQQFCSTAKVKTVNDEVRVQALIDGKKVTIKESSIRRTLMFDDEEGTSCLANDDIFTGLANMGYEKMSDKLTFYKAFFSPQWKFLIHTILQCLSAKTTSWNEFSSTMASRLICLETNQKFNFSRYILHSLVKNIKAGVPFYMFLRFLQLLVNNQLGDMSHHQDIYDNPSLTKKVFANMKRVGTCFSRVITPLFESMLVQVAKEVGEAQDDVSIPTEPSTSKPNKKHKSQKQKPIALKDSLKFQELMDLCKTLSNKVLDLKSEVIDLKSSFTQQIAKLKDRVHKLEEENRALKEKSFKTTQVDTTAPIENMEKSFKQGRMIAVMDKDVEVAQAKAYNLDLQHAKKFLSMQDTNKEEPAKMEEVLEVVKDAKLMTEVVTTAQPTTTAAQVPKPSASRRRRGVIIQDPEETSTSLIVHSRVQSKDKGKGILIEEPKPLKGQIQIHMNEAFARQLEAKFNTNINWNDVIEQVKKREKQDNTVMRYQALKRKPMTEAQARKNMMVYLKNMAGFKMDFFNGMTYSEIRPIFEKHYNSIQAFLEKGKEEVTYLHNEHYALWEVIKFGDSYKAHPEETSKGPASESSTRKKGRTVAITTKDMQKRRNDVKARITLLLALLDEYQLRFSKYETAKELWEVILKTFGGNEATKKTKKNQLKLQYGNFKAEGSETLEQNFNILKAIVSHLEFMDVEIEQDDLNQKFLTSLAPEWLMYIIVWRNRDDLDTISLDDVYNHLKVYEPAVQKNSGSNSQNMSFISSSNTSSGKENEVKFCERIRVIERDVEIGDNKIDYLKNELEQVKKEKESLDNKLIGFGNALKDLDNILGSQRSDKNKEGLRYSAVPPLPTQIYSPPKKDLSWTGLPEFVYDIVTDYCRPTPSIDASKCNKSDLQSSNFSILSMENQKKTEHNTDFHQIVDFLEASHIRIETTDQETKIIAIVDGKLQTISESSLRRHLKLNDEGEGLANPTEPDYTPSPQEHQSPQSDYTPQHDSPPLSHQTIIPKPIPHDLQAPTDTLTPRRLTKRAIRIAQSKALSPDANEPASLSIDDRHGKAFLTDRVKSLEDKERRREEPIQEDAPITRGIIDIGEELGADKSTKKGSNDTEEMVNVLSSMEAANILSSEGAAFLTASVSPADVFPAAGVPSVSGSFPTVSEIFTTANVATSYTRRSRGITIRSLQPMRIPIISAKDKGKEKVTETEVPKKKKLQEQRDAQVAREMKEEFARENQRLSKQAARDSEIARIHPEEELKLMIEGLDKSNEVIAKHLSEYEQADADLCVKEKIELISELVKYQDYLAEILKYQAQQSKPSSKNKQRKFYMSVLKSHAG</sequence>
<feature type="compositionally biased region" description="Low complexity" evidence="3">
    <location>
        <begin position="306"/>
        <end position="317"/>
    </location>
</feature>
<evidence type="ECO:0000259" key="5">
    <source>
        <dbReference type="Pfam" id="PF13976"/>
    </source>
</evidence>
<feature type="compositionally biased region" description="Basic and acidic residues" evidence="3">
    <location>
        <begin position="293"/>
        <end position="305"/>
    </location>
</feature>
<evidence type="ECO:0000256" key="3">
    <source>
        <dbReference type="SAM" id="MobiDB-lite"/>
    </source>
</evidence>
<feature type="domain" description="Reverse transcriptase" evidence="4">
    <location>
        <begin position="664"/>
        <end position="711"/>
    </location>
</feature>
<feature type="region of interest" description="Disordered" evidence="3">
    <location>
        <begin position="293"/>
        <end position="337"/>
    </location>
</feature>
<comment type="caution">
    <text evidence="8">The sequence shown here is derived from an EMBL/GenBank/DDBJ whole genome shotgun (WGS) entry which is preliminary data.</text>
</comment>
<evidence type="ECO:0000256" key="1">
    <source>
        <dbReference type="ARBA" id="ARBA00022750"/>
    </source>
</evidence>
<dbReference type="Gene3D" id="1.10.340.70">
    <property type="match status" value="1"/>
</dbReference>
<proteinExistence type="predicted"/>
<reference evidence="8" key="1">
    <citation type="journal article" date="2019" name="Sci. Rep.">
        <title>Draft genome of Tanacetum cinerariifolium, the natural source of mosquito coil.</title>
        <authorList>
            <person name="Yamashiro T."/>
            <person name="Shiraishi A."/>
            <person name="Satake H."/>
            <person name="Nakayama K."/>
        </authorList>
    </citation>
    <scope>NUCLEOTIDE SEQUENCE</scope>
</reference>
<dbReference type="SUPFAM" id="SSF56672">
    <property type="entry name" value="DNA/RNA polymerases"/>
    <property type="match status" value="1"/>
</dbReference>
<dbReference type="InterPro" id="IPR041588">
    <property type="entry name" value="Integrase_H2C2"/>
</dbReference>
<dbReference type="EMBL" id="BKCJ010000748">
    <property type="protein sequence ID" value="GEU35924.1"/>
    <property type="molecule type" value="Genomic_DNA"/>
</dbReference>
<dbReference type="InterPro" id="IPR012337">
    <property type="entry name" value="RNaseH-like_sf"/>
</dbReference>
<feature type="region of interest" description="Disordered" evidence="3">
    <location>
        <begin position="2885"/>
        <end position="2946"/>
    </location>
</feature>
<accession>A0A6L2JJU8</accession>
<feature type="coiled-coil region" evidence="2">
    <location>
        <begin position="1119"/>
        <end position="1153"/>
    </location>
</feature>
<dbReference type="InterPro" id="IPR043502">
    <property type="entry name" value="DNA/RNA_pol_sf"/>
</dbReference>
<dbReference type="Pfam" id="PF22936">
    <property type="entry name" value="Pol_BBD"/>
    <property type="match status" value="1"/>
</dbReference>
<feature type="region of interest" description="Disordered" evidence="3">
    <location>
        <begin position="369"/>
        <end position="389"/>
    </location>
</feature>
<dbReference type="FunFam" id="3.30.70.270:FF:000003">
    <property type="entry name" value="Transposon Ty3-G Gag-Pol polyprotein"/>
    <property type="match status" value="1"/>
</dbReference>
<feature type="compositionally biased region" description="Polar residues" evidence="3">
    <location>
        <begin position="2901"/>
        <end position="2926"/>
    </location>
</feature>
<dbReference type="SUPFAM" id="SSF53098">
    <property type="entry name" value="Ribonuclease H-like"/>
    <property type="match status" value="1"/>
</dbReference>
<feature type="region of interest" description="Disordered" evidence="3">
    <location>
        <begin position="3116"/>
        <end position="3138"/>
    </location>
</feature>
<feature type="domain" description="Integrase zinc-binding" evidence="6">
    <location>
        <begin position="767"/>
        <end position="822"/>
    </location>
</feature>
<feature type="coiled-coil region" evidence="2">
    <location>
        <begin position="1478"/>
        <end position="1505"/>
    </location>
</feature>
<dbReference type="CDD" id="cd01647">
    <property type="entry name" value="RT_LTR"/>
    <property type="match status" value="1"/>
</dbReference>
<feature type="compositionally biased region" description="Basic and acidic residues" evidence="3">
    <location>
        <begin position="2990"/>
        <end position="2999"/>
    </location>
</feature>
<evidence type="ECO:0000259" key="7">
    <source>
        <dbReference type="Pfam" id="PF22936"/>
    </source>
</evidence>
<dbReference type="Pfam" id="PF08284">
    <property type="entry name" value="RVP_2"/>
    <property type="match status" value="2"/>
</dbReference>
<evidence type="ECO:0000313" key="8">
    <source>
        <dbReference type="EMBL" id="GEU35924.1"/>
    </source>
</evidence>
<dbReference type="Pfam" id="PF17921">
    <property type="entry name" value="Integrase_H2C2"/>
    <property type="match status" value="1"/>
</dbReference>
<evidence type="ECO:0000256" key="2">
    <source>
        <dbReference type="SAM" id="Coils"/>
    </source>
</evidence>
<dbReference type="InterPro" id="IPR053134">
    <property type="entry name" value="RNA-dir_DNA_polymerase"/>
</dbReference>
<feature type="coiled-coil region" evidence="2">
    <location>
        <begin position="2710"/>
        <end position="2737"/>
    </location>
</feature>
<feature type="region of interest" description="Disordered" evidence="3">
    <location>
        <begin position="116"/>
        <end position="136"/>
    </location>
</feature>
<dbReference type="Pfam" id="PF14223">
    <property type="entry name" value="Retrotran_gag_2"/>
    <property type="match status" value="1"/>
</dbReference>
<dbReference type="Gene3D" id="3.30.70.270">
    <property type="match status" value="2"/>
</dbReference>
<dbReference type="Pfam" id="PF00078">
    <property type="entry name" value="RVT_1"/>
    <property type="match status" value="1"/>
</dbReference>